<dbReference type="AlphaFoldDB" id="A0A6J4R9Y8"/>
<organism evidence="2">
    <name type="scientific">uncultured Rubrobacteraceae bacterium</name>
    <dbReference type="NCBI Taxonomy" id="349277"/>
    <lineage>
        <taxon>Bacteria</taxon>
        <taxon>Bacillati</taxon>
        <taxon>Actinomycetota</taxon>
        <taxon>Rubrobacteria</taxon>
        <taxon>Rubrobacterales</taxon>
        <taxon>Rubrobacteraceae</taxon>
        <taxon>environmental samples</taxon>
    </lineage>
</organism>
<proteinExistence type="predicted"/>
<protein>
    <submittedName>
        <fullName evidence="2">Uncharacterized protein</fullName>
    </submittedName>
</protein>
<accession>A0A6J4R9Y8</accession>
<reference evidence="2" key="1">
    <citation type="submission" date="2020-02" db="EMBL/GenBank/DDBJ databases">
        <authorList>
            <person name="Meier V. D."/>
        </authorList>
    </citation>
    <scope>NUCLEOTIDE SEQUENCE</scope>
    <source>
        <strain evidence="2">AVDCRST_MAG12</strain>
    </source>
</reference>
<feature type="non-terminal residue" evidence="2">
    <location>
        <position position="1"/>
    </location>
</feature>
<gene>
    <name evidence="2" type="ORF">AVDCRST_MAG12-544</name>
</gene>
<name>A0A6J4R9Y8_9ACTN</name>
<evidence type="ECO:0000256" key="1">
    <source>
        <dbReference type="SAM" id="MobiDB-lite"/>
    </source>
</evidence>
<feature type="region of interest" description="Disordered" evidence="1">
    <location>
        <begin position="1"/>
        <end position="85"/>
    </location>
</feature>
<feature type="non-terminal residue" evidence="2">
    <location>
        <position position="85"/>
    </location>
</feature>
<feature type="compositionally biased region" description="Basic residues" evidence="1">
    <location>
        <begin position="56"/>
        <end position="68"/>
    </location>
</feature>
<sequence>APSNTATHQEDRRGRGLPHPALGEGDPDGVPGGHAARPLLRGYRAPVAGVSEGARGRRGANSRGSRRGLRGDPVEDPGDARHRRV</sequence>
<dbReference type="EMBL" id="CADCVK010000094">
    <property type="protein sequence ID" value="CAA9468400.1"/>
    <property type="molecule type" value="Genomic_DNA"/>
</dbReference>
<evidence type="ECO:0000313" key="2">
    <source>
        <dbReference type="EMBL" id="CAA9468400.1"/>
    </source>
</evidence>